<protein>
    <submittedName>
        <fullName evidence="3">Universal stress protein</fullName>
    </submittedName>
</protein>
<accession>A0ABV9RKS3</accession>
<evidence type="ECO:0000256" key="1">
    <source>
        <dbReference type="SAM" id="MobiDB-lite"/>
    </source>
</evidence>
<organism evidence="3 4">
    <name type="scientific">Actinomycetospora chibensis</name>
    <dbReference type="NCBI Taxonomy" id="663606"/>
    <lineage>
        <taxon>Bacteria</taxon>
        <taxon>Bacillati</taxon>
        <taxon>Actinomycetota</taxon>
        <taxon>Actinomycetes</taxon>
        <taxon>Pseudonocardiales</taxon>
        <taxon>Pseudonocardiaceae</taxon>
        <taxon>Actinomycetospora</taxon>
    </lineage>
</organism>
<comment type="caution">
    <text evidence="3">The sequence shown here is derived from an EMBL/GenBank/DDBJ whole genome shotgun (WGS) entry which is preliminary data.</text>
</comment>
<name>A0ABV9RKS3_9PSEU</name>
<dbReference type="EMBL" id="JBHSIM010000043">
    <property type="protein sequence ID" value="MFC4834813.1"/>
    <property type="molecule type" value="Genomic_DNA"/>
</dbReference>
<dbReference type="Proteomes" id="UP001595909">
    <property type="component" value="Unassembled WGS sequence"/>
</dbReference>
<evidence type="ECO:0000313" key="4">
    <source>
        <dbReference type="Proteomes" id="UP001595909"/>
    </source>
</evidence>
<dbReference type="Pfam" id="PF00582">
    <property type="entry name" value="Usp"/>
    <property type="match status" value="1"/>
</dbReference>
<feature type="region of interest" description="Disordered" evidence="1">
    <location>
        <begin position="237"/>
        <end position="270"/>
    </location>
</feature>
<evidence type="ECO:0000259" key="2">
    <source>
        <dbReference type="Pfam" id="PF00582"/>
    </source>
</evidence>
<dbReference type="Gene3D" id="3.40.50.12370">
    <property type="match status" value="1"/>
</dbReference>
<feature type="compositionally biased region" description="Low complexity" evidence="1">
    <location>
        <begin position="254"/>
        <end position="270"/>
    </location>
</feature>
<dbReference type="RefSeq" id="WP_274192455.1">
    <property type="nucleotide sequence ID" value="NZ_BAABHN010000043.1"/>
</dbReference>
<reference evidence="4" key="1">
    <citation type="journal article" date="2019" name="Int. J. Syst. Evol. Microbiol.">
        <title>The Global Catalogue of Microorganisms (GCM) 10K type strain sequencing project: providing services to taxonomists for standard genome sequencing and annotation.</title>
        <authorList>
            <consortium name="The Broad Institute Genomics Platform"/>
            <consortium name="The Broad Institute Genome Sequencing Center for Infectious Disease"/>
            <person name="Wu L."/>
            <person name="Ma J."/>
        </authorList>
    </citation>
    <scope>NUCLEOTIDE SEQUENCE [LARGE SCALE GENOMIC DNA]</scope>
    <source>
        <strain evidence="4">CCUG 50347</strain>
    </source>
</reference>
<dbReference type="SUPFAM" id="SSF52402">
    <property type="entry name" value="Adenine nucleotide alpha hydrolases-like"/>
    <property type="match status" value="1"/>
</dbReference>
<dbReference type="InterPro" id="IPR006016">
    <property type="entry name" value="UspA"/>
</dbReference>
<gene>
    <name evidence="3" type="ORF">ACFPEL_20545</name>
</gene>
<proteinExistence type="predicted"/>
<keyword evidence="4" id="KW-1185">Reference proteome</keyword>
<evidence type="ECO:0000313" key="3">
    <source>
        <dbReference type="EMBL" id="MFC4834813.1"/>
    </source>
</evidence>
<feature type="domain" description="UspA" evidence="2">
    <location>
        <begin position="6"/>
        <end position="126"/>
    </location>
</feature>
<sequence length="270" mass="28213">MSSEGVVVGVDGTLGVLAAVSWAAAEADRRRVPLHLVEVRPATTGITDARGAPTLRRARAVASAVAPTIAIHAVSLVGATGPTLRARARDAELLVLGCRRPTDPSSEPDRTTRFLLARAACPTAFVPARWAGSWASTPSARPVVVGLAGTPDDRVVHDLAARTARHLGVDLISVRPRSRRPDGQDGAPAGAAVAALLDVGRRAQLIVVAGPTPLDHNLRDGRLVELEELLRRSPCAVALPPGPGAYRSPADQYAGRAAPRPARQPVPTRR</sequence>